<protein>
    <submittedName>
        <fullName evidence="1">Uncharacterized protein</fullName>
    </submittedName>
</protein>
<evidence type="ECO:0000313" key="1">
    <source>
        <dbReference type="EMBL" id="KAJ8416155.1"/>
    </source>
</evidence>
<evidence type="ECO:0000313" key="2">
    <source>
        <dbReference type="Proteomes" id="UP001221898"/>
    </source>
</evidence>
<sequence>MCPFHRRSLRSCDMPASWGWQFPHKHQSHNTTHRCTDRHVQTHIHTHTHTHTHIHTHTHTHTQACAQTCTCTNTQEKKIYFFQHDSYFAINVNPPVLV</sequence>
<dbReference type="EMBL" id="JAINUG010000007">
    <property type="protein sequence ID" value="KAJ8416155.1"/>
    <property type="molecule type" value="Genomic_DNA"/>
</dbReference>
<dbReference type="AlphaFoldDB" id="A0AAD7T8A8"/>
<name>A0AAD7T8A8_9TELE</name>
<accession>A0AAD7T8A8</accession>
<dbReference type="Proteomes" id="UP001221898">
    <property type="component" value="Unassembled WGS sequence"/>
</dbReference>
<reference evidence="1" key="1">
    <citation type="journal article" date="2023" name="Science">
        <title>Genome structures resolve the early diversification of teleost fishes.</title>
        <authorList>
            <person name="Parey E."/>
            <person name="Louis A."/>
            <person name="Montfort J."/>
            <person name="Bouchez O."/>
            <person name="Roques C."/>
            <person name="Iampietro C."/>
            <person name="Lluch J."/>
            <person name="Castinel A."/>
            <person name="Donnadieu C."/>
            <person name="Desvignes T."/>
            <person name="Floi Bucao C."/>
            <person name="Jouanno E."/>
            <person name="Wen M."/>
            <person name="Mejri S."/>
            <person name="Dirks R."/>
            <person name="Jansen H."/>
            <person name="Henkel C."/>
            <person name="Chen W.J."/>
            <person name="Zahm M."/>
            <person name="Cabau C."/>
            <person name="Klopp C."/>
            <person name="Thompson A.W."/>
            <person name="Robinson-Rechavi M."/>
            <person name="Braasch I."/>
            <person name="Lecointre G."/>
            <person name="Bobe J."/>
            <person name="Postlethwait J.H."/>
            <person name="Berthelot C."/>
            <person name="Roest Crollius H."/>
            <person name="Guiguen Y."/>
        </authorList>
    </citation>
    <scope>NUCLEOTIDE SEQUENCE</scope>
    <source>
        <strain evidence="1">NC1722</strain>
    </source>
</reference>
<proteinExistence type="predicted"/>
<comment type="caution">
    <text evidence="1">The sequence shown here is derived from an EMBL/GenBank/DDBJ whole genome shotgun (WGS) entry which is preliminary data.</text>
</comment>
<organism evidence="1 2">
    <name type="scientific">Aldrovandia affinis</name>
    <dbReference type="NCBI Taxonomy" id="143900"/>
    <lineage>
        <taxon>Eukaryota</taxon>
        <taxon>Metazoa</taxon>
        <taxon>Chordata</taxon>
        <taxon>Craniata</taxon>
        <taxon>Vertebrata</taxon>
        <taxon>Euteleostomi</taxon>
        <taxon>Actinopterygii</taxon>
        <taxon>Neopterygii</taxon>
        <taxon>Teleostei</taxon>
        <taxon>Notacanthiformes</taxon>
        <taxon>Halosauridae</taxon>
        <taxon>Aldrovandia</taxon>
    </lineage>
</organism>
<gene>
    <name evidence="1" type="ORF">AAFF_G00381770</name>
</gene>
<keyword evidence="2" id="KW-1185">Reference proteome</keyword>